<name>A0AAU9LN52_9ASTR</name>
<dbReference type="AlphaFoldDB" id="A0AAU9LN52"/>
<dbReference type="Gene3D" id="3.40.50.150">
    <property type="entry name" value="Vaccinia Virus protein VP39"/>
    <property type="match status" value="1"/>
</dbReference>
<keyword evidence="4" id="KW-0472">Membrane</keyword>
<dbReference type="GO" id="GO:0005516">
    <property type="term" value="F:calmodulin binding"/>
    <property type="evidence" value="ECO:0007669"/>
    <property type="project" value="UniProtKB-KW"/>
</dbReference>
<evidence type="ECO:0008006" key="7">
    <source>
        <dbReference type="Google" id="ProtNLM"/>
    </source>
</evidence>
<feature type="transmembrane region" description="Helical" evidence="4">
    <location>
        <begin position="72"/>
        <end position="93"/>
    </location>
</feature>
<protein>
    <recommendedName>
        <fullName evidence="7">Protein IQ-DOMAIN 1</fullName>
    </recommendedName>
</protein>
<feature type="region of interest" description="Disordered" evidence="3">
    <location>
        <begin position="368"/>
        <end position="424"/>
    </location>
</feature>
<sequence length="424" mass="48217">MGDLVLSVEEGDLIPRPETELIIDLMEDVIKQSQELNEGLWVDLGTGSGAIVIGIRRISWIRIEREGGFMRIFSISLIIHLCVLSSAPIWISIRSKNKDFMLRHNEDDDQMKMNMNPNLKLFFCSVFVKDFEKSGASTMGSSDWLKNIISSNKARKQKNNKTKDNSLPETNGFILKSRSTEEQKNIANGVAKGRRVSVNLPAEDIAAIRIQTAFRGFKARKYYCNLKRLVKLQMLMEGDFGKKQTSNTLRNLQTWSKIQAQIRTRRLAMVEDSGIKQKKLENQLRLDAKMEWSGSSHTMGEVLARMKQREEASVKRERAMAYAFSHQWRANSNSNLGINESDVAASNWGWSWMERWIAARPWETRALVGSTPKKVNSPPSKKSPSMKKSNSPNGKKASRNRRLSYGSTAKVEDAKIKLEKQTTK</sequence>
<dbReference type="Proteomes" id="UP001157418">
    <property type="component" value="Unassembled WGS sequence"/>
</dbReference>
<organism evidence="5 6">
    <name type="scientific">Lactuca virosa</name>
    <dbReference type="NCBI Taxonomy" id="75947"/>
    <lineage>
        <taxon>Eukaryota</taxon>
        <taxon>Viridiplantae</taxon>
        <taxon>Streptophyta</taxon>
        <taxon>Embryophyta</taxon>
        <taxon>Tracheophyta</taxon>
        <taxon>Spermatophyta</taxon>
        <taxon>Magnoliopsida</taxon>
        <taxon>eudicotyledons</taxon>
        <taxon>Gunneridae</taxon>
        <taxon>Pentapetalae</taxon>
        <taxon>asterids</taxon>
        <taxon>campanulids</taxon>
        <taxon>Asterales</taxon>
        <taxon>Asteraceae</taxon>
        <taxon>Cichorioideae</taxon>
        <taxon>Cichorieae</taxon>
        <taxon>Lactucinae</taxon>
        <taxon>Lactuca</taxon>
    </lineage>
</organism>
<comment type="caution">
    <text evidence="5">The sequence shown here is derived from an EMBL/GenBank/DDBJ whole genome shotgun (WGS) entry which is preliminary data.</text>
</comment>
<dbReference type="InterPro" id="IPR000048">
    <property type="entry name" value="IQ_motif_EF-hand-BS"/>
</dbReference>
<proteinExistence type="inferred from homology"/>
<evidence type="ECO:0000256" key="4">
    <source>
        <dbReference type="SAM" id="Phobius"/>
    </source>
</evidence>
<comment type="similarity">
    <text evidence="2">Belongs to the IQD family.</text>
</comment>
<feature type="compositionally biased region" description="Basic and acidic residues" evidence="3">
    <location>
        <begin position="410"/>
        <end position="424"/>
    </location>
</feature>
<dbReference type="Pfam" id="PF00612">
    <property type="entry name" value="IQ"/>
    <property type="match status" value="1"/>
</dbReference>
<keyword evidence="6" id="KW-1185">Reference proteome</keyword>
<keyword evidence="1" id="KW-0112">Calmodulin-binding</keyword>
<evidence type="ECO:0000256" key="1">
    <source>
        <dbReference type="ARBA" id="ARBA00022860"/>
    </source>
</evidence>
<keyword evidence="4" id="KW-0812">Transmembrane</keyword>
<evidence type="ECO:0000256" key="3">
    <source>
        <dbReference type="SAM" id="MobiDB-lite"/>
    </source>
</evidence>
<accession>A0AAU9LN52</accession>
<keyword evidence="4" id="KW-1133">Transmembrane helix</keyword>
<evidence type="ECO:0000256" key="2">
    <source>
        <dbReference type="ARBA" id="ARBA00024341"/>
    </source>
</evidence>
<dbReference type="PANTHER" id="PTHR32295:SF291">
    <property type="entry name" value="IQ MOTIF, EF-HAND BINDING PROTEIN"/>
    <property type="match status" value="1"/>
</dbReference>
<gene>
    <name evidence="5" type="ORF">LVIROSA_LOCUS3711</name>
</gene>
<reference evidence="5 6" key="1">
    <citation type="submission" date="2022-01" db="EMBL/GenBank/DDBJ databases">
        <authorList>
            <person name="Xiong W."/>
            <person name="Schranz E."/>
        </authorList>
    </citation>
    <scope>NUCLEOTIDE SEQUENCE [LARGE SCALE GENOMIC DNA]</scope>
</reference>
<dbReference type="InterPro" id="IPR029063">
    <property type="entry name" value="SAM-dependent_MTases_sf"/>
</dbReference>
<dbReference type="PROSITE" id="PS50096">
    <property type="entry name" value="IQ"/>
    <property type="match status" value="1"/>
</dbReference>
<evidence type="ECO:0000313" key="5">
    <source>
        <dbReference type="EMBL" id="CAH1415900.1"/>
    </source>
</evidence>
<feature type="compositionally biased region" description="Low complexity" evidence="3">
    <location>
        <begin position="370"/>
        <end position="395"/>
    </location>
</feature>
<evidence type="ECO:0000313" key="6">
    <source>
        <dbReference type="Proteomes" id="UP001157418"/>
    </source>
</evidence>
<dbReference type="PANTHER" id="PTHR32295">
    <property type="entry name" value="IQ-DOMAIN 5-RELATED"/>
    <property type="match status" value="1"/>
</dbReference>
<dbReference type="EMBL" id="CAKMRJ010000002">
    <property type="protein sequence ID" value="CAH1415900.1"/>
    <property type="molecule type" value="Genomic_DNA"/>
</dbReference>